<feature type="non-terminal residue" evidence="1">
    <location>
        <position position="1"/>
    </location>
</feature>
<dbReference type="EMBL" id="HAEA01013497">
    <property type="protein sequence ID" value="SBQ41977.1"/>
    <property type="molecule type" value="Transcribed_RNA"/>
</dbReference>
<reference evidence="1" key="2">
    <citation type="submission" date="2016-06" db="EMBL/GenBank/DDBJ databases">
        <title>The genome of a short-lived fish provides insights into sex chromosome evolution and the genetic control of aging.</title>
        <authorList>
            <person name="Reichwald K."/>
            <person name="Felder M."/>
            <person name="Petzold A."/>
            <person name="Koch P."/>
            <person name="Groth M."/>
            <person name="Platzer M."/>
        </authorList>
    </citation>
    <scope>NUCLEOTIDE SEQUENCE</scope>
    <source>
        <tissue evidence="1">Brain</tissue>
    </source>
</reference>
<dbReference type="GO" id="GO:0016740">
    <property type="term" value="F:transferase activity"/>
    <property type="evidence" value="ECO:0007669"/>
    <property type="project" value="UniProtKB-KW"/>
</dbReference>
<reference evidence="1" key="1">
    <citation type="submission" date="2016-05" db="EMBL/GenBank/DDBJ databases">
        <authorList>
            <person name="Lavstsen T."/>
            <person name="Jespersen J.S."/>
        </authorList>
    </citation>
    <scope>NUCLEOTIDE SEQUENCE</scope>
    <source>
        <tissue evidence="1">Brain</tissue>
    </source>
</reference>
<evidence type="ECO:0000313" key="1">
    <source>
        <dbReference type="EMBL" id="SBQ41977.1"/>
    </source>
</evidence>
<accession>A0A1A8E725</accession>
<proteinExistence type="predicted"/>
<keyword evidence="1" id="KW-0808">Transferase</keyword>
<feature type="non-terminal residue" evidence="1">
    <location>
        <position position="92"/>
    </location>
</feature>
<gene>
    <name evidence="1" type="primary">GART</name>
</gene>
<dbReference type="AlphaFoldDB" id="A0A1A8E725"/>
<protein>
    <submittedName>
        <fullName evidence="1">Phosphoribosylglycinamide formyltransferase, phosphoribosylglycinamide synthetase, phosphoribosylaminoimidazole synthetase</fullName>
    </submittedName>
</protein>
<sequence length="92" mass="10855">QRGSSTRFWSRGRTASGPNSRWRRRVASTVVWVRTWWPCVSTMCWLRGRSLSSSWTTFPAGGWMWAWPLWSSVASLRRVRRPAVLCWAARRR</sequence>
<organism evidence="1">
    <name type="scientific">Nothobranchius kadleci</name>
    <name type="common">African annual killifish</name>
    <dbReference type="NCBI Taxonomy" id="1051664"/>
    <lineage>
        <taxon>Eukaryota</taxon>
        <taxon>Metazoa</taxon>
        <taxon>Chordata</taxon>
        <taxon>Craniata</taxon>
        <taxon>Vertebrata</taxon>
        <taxon>Euteleostomi</taxon>
        <taxon>Actinopterygii</taxon>
        <taxon>Neopterygii</taxon>
        <taxon>Teleostei</taxon>
        <taxon>Neoteleostei</taxon>
        <taxon>Acanthomorphata</taxon>
        <taxon>Ovalentaria</taxon>
        <taxon>Atherinomorphae</taxon>
        <taxon>Cyprinodontiformes</taxon>
        <taxon>Nothobranchiidae</taxon>
        <taxon>Nothobranchius</taxon>
    </lineage>
</organism>
<name>A0A1A8E725_NOTKA</name>